<dbReference type="Gene3D" id="2.30.29.30">
    <property type="entry name" value="Pleckstrin-homology domain (PH domain)/Phosphotyrosine-binding domain (PTB)"/>
    <property type="match status" value="1"/>
</dbReference>
<dbReference type="PANTHER" id="PTHR14336:SF15">
    <property type="entry name" value="DUAL ADAPTER FOR PHOSPHOTYROSINE AND 3-PHOSPHOTYROSINE AND 3-PHOSPHOINOSITIDE"/>
    <property type="match status" value="1"/>
</dbReference>
<dbReference type="Pfam" id="PF01369">
    <property type="entry name" value="Sec7"/>
    <property type="match status" value="1"/>
</dbReference>
<evidence type="ECO:0000313" key="6">
    <source>
        <dbReference type="Proteomes" id="UP001150062"/>
    </source>
</evidence>
<dbReference type="EMBL" id="JAOAOG010000023">
    <property type="protein sequence ID" value="KAJ6254322.1"/>
    <property type="molecule type" value="Genomic_DNA"/>
</dbReference>
<accession>A0ABQ8ZCB4</accession>
<dbReference type="InterPro" id="IPR011993">
    <property type="entry name" value="PH-like_dom_sf"/>
</dbReference>
<sequence>MSNWDDIPLNDKDYKKIKRYNKTPKKTSFKTEKLNELSNIFEMIESTKDQFIKEDFDEEPKRFFLLQDVELKPFFNDRGMVESVQIPNQSQSQSQTNSHTLTKFNSDPNTQISKNVHQFSNVNQKPQTSNQNNQQEYAQNLQKQQTTNNNNQIFSFNEKQKEEKVQQLQKQNQSQLQKQQLIEKQQTQLQGQTQKQKVEEDDEVQESQFELQFLVNKMNENVVSGLTFLFSNRIIKKDLNEIAKFLFLNCGINPESLGEFFAQGELFAEEVFPIFMNMFSFKEELLTKSFRKFCERVKVVLKPKQIVNCLRTFGNVYFKQNTNILPNSDLVTEVIYHLCIIGSFDNLHKYSYDEDFINYFKKKLEINGFNEKYFQQLYDDVIVNPIPIFYSEIKGNLTKQGGKIKTWKKRWFQLSAECLSYYKNPDSTIPLGMIPLKQVTIKKIVDQQKKRIGRKSKNIEYKIQITLEGSTVKYAKNKRKRKKKKSNHKQFLIKANTKEECDNWSNSIEQMIMINNCFEH</sequence>
<feature type="compositionally biased region" description="Polar residues" evidence="2">
    <location>
        <begin position="99"/>
        <end position="138"/>
    </location>
</feature>
<feature type="compositionally biased region" description="Low complexity" evidence="2">
    <location>
        <begin position="85"/>
        <end position="98"/>
    </location>
</feature>
<keyword evidence="1" id="KW-0175">Coiled coil</keyword>
<gene>
    <name evidence="5" type="ORF">M0813_12508</name>
</gene>
<dbReference type="InterPro" id="IPR000904">
    <property type="entry name" value="Sec7_dom"/>
</dbReference>
<organism evidence="5 6">
    <name type="scientific">Anaeramoeba flamelloides</name>
    <dbReference type="NCBI Taxonomy" id="1746091"/>
    <lineage>
        <taxon>Eukaryota</taxon>
        <taxon>Metamonada</taxon>
        <taxon>Anaeramoebidae</taxon>
        <taxon>Anaeramoeba</taxon>
    </lineage>
</organism>
<dbReference type="SUPFAM" id="SSF48425">
    <property type="entry name" value="Sec7 domain"/>
    <property type="match status" value="1"/>
</dbReference>
<dbReference type="InterPro" id="IPR023394">
    <property type="entry name" value="Sec7_C_sf"/>
</dbReference>
<dbReference type="PROSITE" id="PS50190">
    <property type="entry name" value="SEC7"/>
    <property type="match status" value="1"/>
</dbReference>
<feature type="region of interest" description="Disordered" evidence="2">
    <location>
        <begin position="85"/>
        <end position="144"/>
    </location>
</feature>
<dbReference type="Gene3D" id="1.10.1000.11">
    <property type="entry name" value="Arf Nucleotide-binding Site Opener,domain 2"/>
    <property type="match status" value="1"/>
</dbReference>
<dbReference type="Pfam" id="PF00169">
    <property type="entry name" value="PH"/>
    <property type="match status" value="1"/>
</dbReference>
<evidence type="ECO:0000256" key="2">
    <source>
        <dbReference type="SAM" id="MobiDB-lite"/>
    </source>
</evidence>
<keyword evidence="6" id="KW-1185">Reference proteome</keyword>
<feature type="coiled-coil region" evidence="1">
    <location>
        <begin position="158"/>
        <end position="185"/>
    </location>
</feature>
<reference evidence="5" key="1">
    <citation type="submission" date="2022-08" db="EMBL/GenBank/DDBJ databases">
        <title>Novel sulfate-reducing endosymbionts in the free-living metamonad Anaeramoeba.</title>
        <authorList>
            <person name="Jerlstrom-Hultqvist J."/>
            <person name="Cepicka I."/>
            <person name="Gallot-Lavallee L."/>
            <person name="Salas-Leiva D."/>
            <person name="Curtis B.A."/>
            <person name="Zahonova K."/>
            <person name="Pipaliya S."/>
            <person name="Dacks J."/>
            <person name="Roger A.J."/>
        </authorList>
    </citation>
    <scope>NUCLEOTIDE SEQUENCE</scope>
    <source>
        <strain evidence="5">Schooner1</strain>
    </source>
</reference>
<dbReference type="SMART" id="SM00233">
    <property type="entry name" value="PH"/>
    <property type="match status" value="1"/>
</dbReference>
<dbReference type="Proteomes" id="UP001150062">
    <property type="component" value="Unassembled WGS sequence"/>
</dbReference>
<feature type="domain" description="PH" evidence="3">
    <location>
        <begin position="390"/>
        <end position="513"/>
    </location>
</feature>
<comment type="caution">
    <text evidence="5">The sequence shown here is derived from an EMBL/GenBank/DDBJ whole genome shotgun (WGS) entry which is preliminary data.</text>
</comment>
<dbReference type="InterPro" id="IPR035999">
    <property type="entry name" value="Sec7_dom_sf"/>
</dbReference>
<dbReference type="PROSITE" id="PS50003">
    <property type="entry name" value="PH_DOMAIN"/>
    <property type="match status" value="1"/>
</dbReference>
<name>A0ABQ8ZCB4_9EUKA</name>
<evidence type="ECO:0000259" key="4">
    <source>
        <dbReference type="PROSITE" id="PS50190"/>
    </source>
</evidence>
<dbReference type="InterPro" id="IPR051707">
    <property type="entry name" value="PI-Interact_SigTrans_Reg"/>
</dbReference>
<evidence type="ECO:0000259" key="3">
    <source>
        <dbReference type="PROSITE" id="PS50003"/>
    </source>
</evidence>
<dbReference type="PANTHER" id="PTHR14336">
    <property type="entry name" value="TANDEM PH DOMAIN CONTAINING PROTEIN"/>
    <property type="match status" value="1"/>
</dbReference>
<evidence type="ECO:0000256" key="1">
    <source>
        <dbReference type="SAM" id="Coils"/>
    </source>
</evidence>
<dbReference type="SUPFAM" id="SSF50729">
    <property type="entry name" value="PH domain-like"/>
    <property type="match status" value="1"/>
</dbReference>
<protein>
    <submittedName>
        <fullName evidence="5">Cytohesin-4</fullName>
    </submittedName>
</protein>
<dbReference type="Gene3D" id="1.10.220.20">
    <property type="match status" value="1"/>
</dbReference>
<evidence type="ECO:0000313" key="5">
    <source>
        <dbReference type="EMBL" id="KAJ6254322.1"/>
    </source>
</evidence>
<dbReference type="InterPro" id="IPR001849">
    <property type="entry name" value="PH_domain"/>
</dbReference>
<feature type="domain" description="SEC7" evidence="4">
    <location>
        <begin position="200"/>
        <end position="384"/>
    </location>
</feature>
<proteinExistence type="predicted"/>